<feature type="transmembrane region" description="Helical" evidence="1">
    <location>
        <begin position="52"/>
        <end position="75"/>
    </location>
</feature>
<reference evidence="2" key="2">
    <citation type="submission" date="2021-04" db="EMBL/GenBank/DDBJ databases">
        <authorList>
            <person name="Gilroy R."/>
        </authorList>
    </citation>
    <scope>NUCLEOTIDE SEQUENCE</scope>
    <source>
        <strain evidence="2">ChiHjej8B7-3636</strain>
    </source>
</reference>
<evidence type="ECO:0000313" key="2">
    <source>
        <dbReference type="EMBL" id="HJA03584.1"/>
    </source>
</evidence>
<keyword evidence="1" id="KW-0812">Transmembrane</keyword>
<feature type="transmembrane region" description="Helical" evidence="1">
    <location>
        <begin position="26"/>
        <end position="46"/>
    </location>
</feature>
<gene>
    <name evidence="2" type="ORF">H9800_01805</name>
</gene>
<proteinExistence type="predicted"/>
<organism evidence="2 3">
    <name type="scientific">Candidatus Microbacterium stercoravium</name>
    <dbReference type="NCBI Taxonomy" id="2838697"/>
    <lineage>
        <taxon>Bacteria</taxon>
        <taxon>Bacillati</taxon>
        <taxon>Actinomycetota</taxon>
        <taxon>Actinomycetes</taxon>
        <taxon>Micrococcales</taxon>
        <taxon>Microbacteriaceae</taxon>
        <taxon>Microbacterium</taxon>
    </lineage>
</organism>
<comment type="caution">
    <text evidence="2">The sequence shown here is derived from an EMBL/GenBank/DDBJ whole genome shotgun (WGS) entry which is preliminary data.</text>
</comment>
<sequence>MQKTVSSPARTRHAQPLYRERLAPSLRILCAAAIIAPMISLVFVRINDVVSLALGIAAAALLIGLLILLAPVVSVSGREVRAGRAHIDVAHLDEAVALTGDEAKNARGARLDPRGWYLIRGGIDGIVLVKNTDPDDPVSSWTISSRTPDRLAAAIMRAKRDAA</sequence>
<evidence type="ECO:0000256" key="1">
    <source>
        <dbReference type="SAM" id="Phobius"/>
    </source>
</evidence>
<reference evidence="2" key="1">
    <citation type="journal article" date="2021" name="PeerJ">
        <title>Extensive microbial diversity within the chicken gut microbiome revealed by metagenomics and culture.</title>
        <authorList>
            <person name="Gilroy R."/>
            <person name="Ravi A."/>
            <person name="Getino M."/>
            <person name="Pursley I."/>
            <person name="Horton D.L."/>
            <person name="Alikhan N.F."/>
            <person name="Baker D."/>
            <person name="Gharbi K."/>
            <person name="Hall N."/>
            <person name="Watson M."/>
            <person name="Adriaenssens E.M."/>
            <person name="Foster-Nyarko E."/>
            <person name="Jarju S."/>
            <person name="Secka A."/>
            <person name="Antonio M."/>
            <person name="Oren A."/>
            <person name="Chaudhuri R.R."/>
            <person name="La Ragione R."/>
            <person name="Hildebrand F."/>
            <person name="Pallen M.J."/>
        </authorList>
    </citation>
    <scope>NUCLEOTIDE SEQUENCE</scope>
    <source>
        <strain evidence="2">ChiHjej8B7-3636</strain>
    </source>
</reference>
<dbReference type="AlphaFoldDB" id="A0A9D2KFF5"/>
<keyword evidence="1" id="KW-1133">Transmembrane helix</keyword>
<dbReference type="InterPro" id="IPR021443">
    <property type="entry name" value="DUF3093"/>
</dbReference>
<accession>A0A9D2KFF5</accession>
<name>A0A9D2KFF5_9MICO</name>
<evidence type="ECO:0000313" key="3">
    <source>
        <dbReference type="Proteomes" id="UP000824220"/>
    </source>
</evidence>
<dbReference type="Pfam" id="PF11292">
    <property type="entry name" value="DUF3093"/>
    <property type="match status" value="1"/>
</dbReference>
<protein>
    <submittedName>
        <fullName evidence="2">DUF3093 domain-containing protein</fullName>
    </submittedName>
</protein>
<dbReference type="Proteomes" id="UP000824220">
    <property type="component" value="Unassembled WGS sequence"/>
</dbReference>
<dbReference type="EMBL" id="DXAM01000026">
    <property type="protein sequence ID" value="HJA03584.1"/>
    <property type="molecule type" value="Genomic_DNA"/>
</dbReference>
<keyword evidence="1" id="KW-0472">Membrane</keyword>